<evidence type="ECO:0000256" key="1">
    <source>
        <dbReference type="SAM" id="Phobius"/>
    </source>
</evidence>
<dbReference type="InterPro" id="IPR041622">
    <property type="entry name" value="SLATT_fungi"/>
</dbReference>
<dbReference type="NCBIfam" id="NF033635">
    <property type="entry name" value="SLATT_fungal"/>
    <property type="match status" value="1"/>
</dbReference>
<evidence type="ECO:0000313" key="3">
    <source>
        <dbReference type="EMBL" id="KAH6659845.1"/>
    </source>
</evidence>
<accession>A0A9P8UWV3</accession>
<dbReference type="GeneID" id="70128054"/>
<feature type="domain" description="SMODS and SLOG-associating 2TM effector" evidence="2">
    <location>
        <begin position="93"/>
        <end position="208"/>
    </location>
</feature>
<dbReference type="PANTHER" id="PTHR38793">
    <property type="entry name" value="SLATT_FUNGAL DOMAIN-CONTAINING PROTEIN-RELATED"/>
    <property type="match status" value="1"/>
</dbReference>
<keyword evidence="1" id="KW-1133">Transmembrane helix</keyword>
<sequence length="242" mass="26733">MTTTIFPRETGPPALPEMELGQTSLVAGNKTSANAQPGLQKPGAQHRILSREEWVQFCHGIGVLKGDESTKVIRPTSWFWPPKGLPNGLYLDILWEKSKFTYWFHILASIRWTLMILQLSLNAVLTALGSTSTKDGVVITTIAGVNTLFAGILALLHNSGLPDRYRSNRNEFAKVEEYLKEIVDTRLVLAEDSIVEVMAACFDRFAAARLSVQNNVPQSYVPATSTSPSRVVISKPIVTDKH</sequence>
<dbReference type="AlphaFoldDB" id="A0A9P8UWV3"/>
<dbReference type="Pfam" id="PF18142">
    <property type="entry name" value="SLATT_fungal"/>
    <property type="match status" value="1"/>
</dbReference>
<dbReference type="Proteomes" id="UP000758603">
    <property type="component" value="Unassembled WGS sequence"/>
</dbReference>
<protein>
    <recommendedName>
        <fullName evidence="2">SMODS and SLOG-associating 2TM effector domain-containing protein</fullName>
    </recommendedName>
</protein>
<feature type="transmembrane region" description="Helical" evidence="1">
    <location>
        <begin position="102"/>
        <end position="125"/>
    </location>
</feature>
<dbReference type="OrthoDB" id="5398270at2759"/>
<comment type="caution">
    <text evidence="3">The sequence shown here is derived from an EMBL/GenBank/DDBJ whole genome shotgun (WGS) entry which is preliminary data.</text>
</comment>
<dbReference type="PANTHER" id="PTHR38793:SF1">
    <property type="entry name" value="SMODS AND SLOG-ASSOCIATING 2TM EFFECTOR DOMAIN-CONTAINING PROTEIN"/>
    <property type="match status" value="1"/>
</dbReference>
<keyword evidence="1" id="KW-0472">Membrane</keyword>
<organism evidence="3 4">
    <name type="scientific">Truncatella angustata</name>
    <dbReference type="NCBI Taxonomy" id="152316"/>
    <lineage>
        <taxon>Eukaryota</taxon>
        <taxon>Fungi</taxon>
        <taxon>Dikarya</taxon>
        <taxon>Ascomycota</taxon>
        <taxon>Pezizomycotina</taxon>
        <taxon>Sordariomycetes</taxon>
        <taxon>Xylariomycetidae</taxon>
        <taxon>Amphisphaeriales</taxon>
        <taxon>Sporocadaceae</taxon>
        <taxon>Truncatella</taxon>
    </lineage>
</organism>
<name>A0A9P8UWV3_9PEZI</name>
<reference evidence="3" key="1">
    <citation type="journal article" date="2021" name="Nat. Commun.">
        <title>Genetic determinants of endophytism in the Arabidopsis root mycobiome.</title>
        <authorList>
            <person name="Mesny F."/>
            <person name="Miyauchi S."/>
            <person name="Thiergart T."/>
            <person name="Pickel B."/>
            <person name="Atanasova L."/>
            <person name="Karlsson M."/>
            <person name="Huettel B."/>
            <person name="Barry K.W."/>
            <person name="Haridas S."/>
            <person name="Chen C."/>
            <person name="Bauer D."/>
            <person name="Andreopoulos W."/>
            <person name="Pangilinan J."/>
            <person name="LaButti K."/>
            <person name="Riley R."/>
            <person name="Lipzen A."/>
            <person name="Clum A."/>
            <person name="Drula E."/>
            <person name="Henrissat B."/>
            <person name="Kohler A."/>
            <person name="Grigoriev I.V."/>
            <person name="Martin F.M."/>
            <person name="Hacquard S."/>
        </authorList>
    </citation>
    <scope>NUCLEOTIDE SEQUENCE</scope>
    <source>
        <strain evidence="3">MPI-SDFR-AT-0073</strain>
    </source>
</reference>
<keyword evidence="4" id="KW-1185">Reference proteome</keyword>
<gene>
    <name evidence="3" type="ORF">BKA67DRAFT_529975</name>
</gene>
<feature type="transmembrane region" description="Helical" evidence="1">
    <location>
        <begin position="137"/>
        <end position="156"/>
    </location>
</feature>
<dbReference type="EMBL" id="JAGPXC010000001">
    <property type="protein sequence ID" value="KAH6659845.1"/>
    <property type="molecule type" value="Genomic_DNA"/>
</dbReference>
<proteinExistence type="predicted"/>
<evidence type="ECO:0000259" key="2">
    <source>
        <dbReference type="Pfam" id="PF18142"/>
    </source>
</evidence>
<keyword evidence="1" id="KW-0812">Transmembrane</keyword>
<evidence type="ECO:0000313" key="4">
    <source>
        <dbReference type="Proteomes" id="UP000758603"/>
    </source>
</evidence>
<dbReference type="RefSeq" id="XP_045963976.1">
    <property type="nucleotide sequence ID" value="XM_046099162.1"/>
</dbReference>